<protein>
    <submittedName>
        <fullName evidence="1">Uncharacterized protein</fullName>
    </submittedName>
</protein>
<sequence length="66" mass="7723">MTSHTHTLKLFPHCYRQMATNRVQSLFVRIYNSHRSKGCRRLQAIWVSPGSLLQCIFLPGNVHTRQ</sequence>
<name>A0A0E9TXN7_ANGAN</name>
<dbReference type="AlphaFoldDB" id="A0A0E9TXN7"/>
<evidence type="ECO:0000313" key="1">
    <source>
        <dbReference type="EMBL" id="JAH58434.1"/>
    </source>
</evidence>
<dbReference type="EMBL" id="GBXM01050143">
    <property type="protein sequence ID" value="JAH58434.1"/>
    <property type="molecule type" value="Transcribed_RNA"/>
</dbReference>
<reference evidence="1" key="1">
    <citation type="submission" date="2014-11" db="EMBL/GenBank/DDBJ databases">
        <authorList>
            <person name="Amaro Gonzalez C."/>
        </authorList>
    </citation>
    <scope>NUCLEOTIDE SEQUENCE</scope>
</reference>
<proteinExistence type="predicted"/>
<accession>A0A0E9TXN7</accession>
<organism evidence="1">
    <name type="scientific">Anguilla anguilla</name>
    <name type="common">European freshwater eel</name>
    <name type="synonym">Muraena anguilla</name>
    <dbReference type="NCBI Taxonomy" id="7936"/>
    <lineage>
        <taxon>Eukaryota</taxon>
        <taxon>Metazoa</taxon>
        <taxon>Chordata</taxon>
        <taxon>Craniata</taxon>
        <taxon>Vertebrata</taxon>
        <taxon>Euteleostomi</taxon>
        <taxon>Actinopterygii</taxon>
        <taxon>Neopterygii</taxon>
        <taxon>Teleostei</taxon>
        <taxon>Anguilliformes</taxon>
        <taxon>Anguillidae</taxon>
        <taxon>Anguilla</taxon>
    </lineage>
</organism>
<reference evidence="1" key="2">
    <citation type="journal article" date="2015" name="Fish Shellfish Immunol.">
        <title>Early steps in the European eel (Anguilla anguilla)-Vibrio vulnificus interaction in the gills: Role of the RtxA13 toxin.</title>
        <authorList>
            <person name="Callol A."/>
            <person name="Pajuelo D."/>
            <person name="Ebbesson L."/>
            <person name="Teles M."/>
            <person name="MacKenzie S."/>
            <person name="Amaro C."/>
        </authorList>
    </citation>
    <scope>NUCLEOTIDE SEQUENCE</scope>
</reference>